<evidence type="ECO:0000256" key="5">
    <source>
        <dbReference type="ARBA" id="ARBA00023014"/>
    </source>
</evidence>
<dbReference type="HOGENOM" id="CLU_029694_0_0_9"/>
<evidence type="ECO:0000256" key="6">
    <source>
        <dbReference type="SAM" id="SignalP"/>
    </source>
</evidence>
<dbReference type="Pfam" id="PF12831">
    <property type="entry name" value="FAD_oxidored"/>
    <property type="match status" value="1"/>
</dbReference>
<keyword evidence="6" id="KW-0732">Signal</keyword>
<organism evidence="7 8">
    <name type="scientific">Desulfoscipio gibsoniae DSM 7213</name>
    <dbReference type="NCBI Taxonomy" id="767817"/>
    <lineage>
        <taxon>Bacteria</taxon>
        <taxon>Bacillati</taxon>
        <taxon>Bacillota</taxon>
        <taxon>Clostridia</taxon>
        <taxon>Eubacteriales</taxon>
        <taxon>Desulfallaceae</taxon>
        <taxon>Desulfoscipio</taxon>
    </lineage>
</organism>
<dbReference type="Gene3D" id="3.50.50.60">
    <property type="entry name" value="FAD/NAD(P)-binding domain"/>
    <property type="match status" value="1"/>
</dbReference>
<keyword evidence="2" id="KW-0479">Metal-binding</keyword>
<dbReference type="Proteomes" id="UP000013520">
    <property type="component" value="Chromosome"/>
</dbReference>
<accession>R4KLQ9</accession>
<evidence type="ECO:0000256" key="1">
    <source>
        <dbReference type="ARBA" id="ARBA00022485"/>
    </source>
</evidence>
<dbReference type="InterPro" id="IPR036188">
    <property type="entry name" value="FAD/NAD-bd_sf"/>
</dbReference>
<keyword evidence="5" id="KW-0411">Iron-sulfur</keyword>
<dbReference type="GO" id="GO:0051539">
    <property type="term" value="F:4 iron, 4 sulfur cluster binding"/>
    <property type="evidence" value="ECO:0007669"/>
    <property type="project" value="UniProtKB-KW"/>
</dbReference>
<keyword evidence="4" id="KW-0408">Iron</keyword>
<evidence type="ECO:0000256" key="3">
    <source>
        <dbReference type="ARBA" id="ARBA00023002"/>
    </source>
</evidence>
<feature type="chain" id="PRO_5004367698" description="FAD-dependent oxidoreductase" evidence="6">
    <location>
        <begin position="26"/>
        <end position="628"/>
    </location>
</feature>
<dbReference type="GO" id="GO:0046872">
    <property type="term" value="F:metal ion binding"/>
    <property type="evidence" value="ECO:0007669"/>
    <property type="project" value="UniProtKB-KW"/>
</dbReference>
<dbReference type="EMBL" id="CP003273">
    <property type="protein sequence ID" value="AGL03604.1"/>
    <property type="molecule type" value="Genomic_DNA"/>
</dbReference>
<feature type="signal peptide" evidence="6">
    <location>
        <begin position="1"/>
        <end position="25"/>
    </location>
</feature>
<proteinExistence type="predicted"/>
<dbReference type="STRING" id="767817.Desgi_4361"/>
<dbReference type="PANTHER" id="PTHR43498">
    <property type="entry name" value="FERREDOXIN:COB-COM HETERODISULFIDE REDUCTASE SUBUNIT A"/>
    <property type="match status" value="1"/>
</dbReference>
<evidence type="ECO:0000256" key="4">
    <source>
        <dbReference type="ARBA" id="ARBA00023004"/>
    </source>
</evidence>
<dbReference type="InterPro" id="IPR039650">
    <property type="entry name" value="HdrA-like"/>
</dbReference>
<evidence type="ECO:0008006" key="9">
    <source>
        <dbReference type="Google" id="ProtNLM"/>
    </source>
</evidence>
<evidence type="ECO:0000313" key="7">
    <source>
        <dbReference type="EMBL" id="AGL03604.1"/>
    </source>
</evidence>
<dbReference type="eggNOG" id="COG0644">
    <property type="taxonomic scope" value="Bacteria"/>
</dbReference>
<dbReference type="KEGG" id="dgi:Desgi_4361"/>
<evidence type="ECO:0000256" key="2">
    <source>
        <dbReference type="ARBA" id="ARBA00022723"/>
    </source>
</evidence>
<keyword evidence="1" id="KW-0004">4Fe-4S</keyword>
<keyword evidence="8" id="KW-1185">Reference proteome</keyword>
<name>R4KLQ9_9FIRM</name>
<gene>
    <name evidence="7" type="ORF">Desgi_4361</name>
</gene>
<sequence>MMSSNKKIAMLALLAGLAVIALAYAAINSIINRDTGNEYLPPPRSVGDAYDLIVVGGDPEGVAAAVSGARNGLDVLLVDTRPELGGLMTRGWLNSIDMNYGPGGEILNKGIFQEFYDLVEGDSFDVQTAVRAFNRLVNAEEKLTVLLNADSVIPVVKDVKNEPPGGRVVTGIRLVYGGVTREIIARNVIDATQDGDMAALAGVPFSLGQEDIGRQSSLMAATLVFRLENVSWLDWWKIRFYLTFTDARKSTGANRHSAWGFYDQTALYKPSTDRLFLRGLNIGRQNDGSLLINALLIYGVDPLDPGSREEAREIAVKELPAIVEFLNKKVSGLSKAGLGGVAPELYVRESRHIYGEYRLTLDDVLENRDFDDRIAFGSYPVDMQPTDPGIPGIIIGAPQQYAVPFRCLVPQQVDGLLVVGRTASFDSLAHGSARTVPVGMAAGQAAGAAAALVAEHHLTFRELAANRQLIAELQRRLEEQGVELEPFHIDNELAGHEAYAGLKFIRGLGLASGGYNNDYRLDQDIAEQRYINILYQVIKQSVLDISELPSLYPEGNIFNLHDAGYMLVKFLGLDLSKQASLDYLAEKGIFTGQEDYWRDYMDPEKPLSHGAAYLLMKEFVEMLQDKRR</sequence>
<evidence type="ECO:0000313" key="8">
    <source>
        <dbReference type="Proteomes" id="UP000013520"/>
    </source>
</evidence>
<dbReference type="SUPFAM" id="SSF51905">
    <property type="entry name" value="FAD/NAD(P)-binding domain"/>
    <property type="match status" value="1"/>
</dbReference>
<protein>
    <recommendedName>
        <fullName evidence="9">FAD-dependent oxidoreductase</fullName>
    </recommendedName>
</protein>
<dbReference type="GO" id="GO:0016491">
    <property type="term" value="F:oxidoreductase activity"/>
    <property type="evidence" value="ECO:0007669"/>
    <property type="project" value="UniProtKB-KW"/>
</dbReference>
<reference evidence="7 8" key="1">
    <citation type="submission" date="2012-01" db="EMBL/GenBank/DDBJ databases">
        <title>Complete sequence of Desulfotomaculum gibsoniae DSM 7213.</title>
        <authorList>
            <consortium name="US DOE Joint Genome Institute"/>
            <person name="Lucas S."/>
            <person name="Han J."/>
            <person name="Lapidus A."/>
            <person name="Cheng J.-F."/>
            <person name="Goodwin L."/>
            <person name="Pitluck S."/>
            <person name="Peters L."/>
            <person name="Ovchinnikova G."/>
            <person name="Teshima H."/>
            <person name="Detter J.C."/>
            <person name="Han C."/>
            <person name="Tapia R."/>
            <person name="Land M."/>
            <person name="Hauser L."/>
            <person name="Kyrpides N."/>
            <person name="Ivanova N."/>
            <person name="Pagani I."/>
            <person name="Parshina S."/>
            <person name="Plugge C."/>
            <person name="Muyzer G."/>
            <person name="Kuever J."/>
            <person name="Ivanova A."/>
            <person name="Nazina T."/>
            <person name="Klenk H.-P."/>
            <person name="Brambilla E."/>
            <person name="Spring S."/>
            <person name="Stams A.F."/>
            <person name="Woyke T."/>
        </authorList>
    </citation>
    <scope>NUCLEOTIDE SEQUENCE [LARGE SCALE GENOMIC DNA]</scope>
    <source>
        <strain evidence="7 8">DSM 7213</strain>
    </source>
</reference>
<dbReference type="AlphaFoldDB" id="R4KLQ9"/>
<dbReference type="PANTHER" id="PTHR43498:SF1">
    <property type="entry name" value="COB--COM HETERODISULFIDE REDUCTASE IRON-SULFUR SUBUNIT A"/>
    <property type="match status" value="1"/>
</dbReference>
<keyword evidence="3" id="KW-0560">Oxidoreductase</keyword>